<feature type="domain" description="VOC" evidence="1">
    <location>
        <begin position="140"/>
        <end position="258"/>
    </location>
</feature>
<dbReference type="InterPro" id="IPR029068">
    <property type="entry name" value="Glyas_Bleomycin-R_OHBP_Dase"/>
</dbReference>
<dbReference type="EMBL" id="CP097160">
    <property type="protein sequence ID" value="UQN15779.1"/>
    <property type="molecule type" value="Genomic_DNA"/>
</dbReference>
<dbReference type="Pfam" id="PF00903">
    <property type="entry name" value="Glyoxalase"/>
    <property type="match status" value="2"/>
</dbReference>
<feature type="domain" description="VOC" evidence="1">
    <location>
        <begin position="7"/>
        <end position="126"/>
    </location>
</feature>
<dbReference type="InterPro" id="IPR004360">
    <property type="entry name" value="Glyas_Fos-R_dOase_dom"/>
</dbReference>
<name>A0ABY4N172_9MICO</name>
<organism evidence="2">
    <name type="scientific">Gulosibacter sediminis</name>
    <dbReference type="NCBI Taxonomy" id="1729695"/>
    <lineage>
        <taxon>Bacteria</taxon>
        <taxon>Bacillati</taxon>
        <taxon>Actinomycetota</taxon>
        <taxon>Actinomycetes</taxon>
        <taxon>Micrococcales</taxon>
        <taxon>Microbacteriaceae</taxon>
        <taxon>Gulosibacter</taxon>
    </lineage>
</organism>
<evidence type="ECO:0000259" key="1">
    <source>
        <dbReference type="PROSITE" id="PS51819"/>
    </source>
</evidence>
<sequence length="265" mass="27741">MSRPLGTSTWLDLNSTDLAAAKEFYTGLFGWRFDDAGEGFGHYNMVYNGDALVGGAMDVSGMTCPAGDPLPSSWSVYLAVDDVDARVATALEHGATVVVEPCDAGDSGRFAVVLDPTGAAIGLWSAGTIDGYEFTGKPGSPVWFEDMSLEFDRSSEFFTKVFGANLVPMSEPMEGDSFPYATNGTPDSATWGLCDAAGFMPAEAAGWRIYFGVEASDAAIARVQELGGTVLDGPTDSPFGRIATIADPTGATFQISAMSEAVPEA</sequence>
<gene>
    <name evidence="2" type="ORF">M3M28_04835</name>
</gene>
<dbReference type="PROSITE" id="PS51819">
    <property type="entry name" value="VOC"/>
    <property type="match status" value="2"/>
</dbReference>
<protein>
    <submittedName>
        <fullName evidence="2">VOC family protein</fullName>
    </submittedName>
</protein>
<dbReference type="Gene3D" id="3.10.180.10">
    <property type="entry name" value="2,3-Dihydroxybiphenyl 1,2-Dioxygenase, domain 1"/>
    <property type="match status" value="2"/>
</dbReference>
<dbReference type="PANTHER" id="PTHR33993:SF14">
    <property type="entry name" value="GB|AAF24581.1"/>
    <property type="match status" value="1"/>
</dbReference>
<dbReference type="InterPro" id="IPR052164">
    <property type="entry name" value="Anthracycline_SecMetBiosynth"/>
</dbReference>
<reference evidence="2" key="1">
    <citation type="submission" date="2022-05" db="EMBL/GenBank/DDBJ databases">
        <title>Complete genome sequence of toluene-degrading Gulosibacter sediminis strain ACHW.36C.</title>
        <authorList>
            <person name="Wai A.C."/>
            <person name="Lai G.K."/>
            <person name="Griffin S.D."/>
            <person name="Leung F.C."/>
        </authorList>
    </citation>
    <scope>NUCLEOTIDE SEQUENCE [LARGE SCALE GENOMIC DNA]</scope>
    <source>
        <strain evidence="2">ACHW.36C</strain>
    </source>
</reference>
<evidence type="ECO:0000313" key="2">
    <source>
        <dbReference type="EMBL" id="UQN15779.1"/>
    </source>
</evidence>
<dbReference type="SUPFAM" id="SSF54593">
    <property type="entry name" value="Glyoxalase/Bleomycin resistance protein/Dihydroxybiphenyl dioxygenase"/>
    <property type="match status" value="2"/>
</dbReference>
<dbReference type="PANTHER" id="PTHR33993">
    <property type="entry name" value="GLYOXALASE-RELATED"/>
    <property type="match status" value="1"/>
</dbReference>
<dbReference type="InterPro" id="IPR037523">
    <property type="entry name" value="VOC_core"/>
</dbReference>
<accession>A0ABY4N172</accession>
<dbReference type="CDD" id="cd07247">
    <property type="entry name" value="SgaA_N_like"/>
    <property type="match status" value="2"/>
</dbReference>
<proteinExistence type="predicted"/>